<dbReference type="PANTHER" id="PTHR43134">
    <property type="entry name" value="SIGNAL RECOGNITION PARTICLE RECEPTOR SUBUNIT ALPHA"/>
    <property type="match status" value="1"/>
</dbReference>
<dbReference type="SMART" id="SM00962">
    <property type="entry name" value="SRP54"/>
    <property type="match status" value="1"/>
</dbReference>
<name>A0ABY3PTR7_9CYAN</name>
<keyword evidence="5 9" id="KW-0342">GTP-binding</keyword>
<reference evidence="12 13" key="1">
    <citation type="journal article" date="2021" name="Genome Biol. Evol.">
        <title>Complete Genome Sequencing of a Novel Gloeobacter Species from a Waterfall Cave in Mexico.</title>
        <authorList>
            <person name="Saw J.H."/>
            <person name="Cardona T."/>
            <person name="Montejano G."/>
        </authorList>
    </citation>
    <scope>NUCLEOTIDE SEQUENCE [LARGE SCALE GENOMIC DNA]</scope>
    <source>
        <strain evidence="12">MG652769</strain>
    </source>
</reference>
<keyword evidence="7 9" id="KW-0675">Receptor</keyword>
<dbReference type="Pfam" id="PF00448">
    <property type="entry name" value="SRP54"/>
    <property type="match status" value="1"/>
</dbReference>
<dbReference type="InterPro" id="IPR027417">
    <property type="entry name" value="P-loop_NTPase"/>
</dbReference>
<comment type="subunit">
    <text evidence="9">Part of the signal recognition particle protein translocation system, which is composed of SRP and FtsY.</text>
</comment>
<protein>
    <recommendedName>
        <fullName evidence="9">Signal recognition particle receptor FtsY</fullName>
        <shortName evidence="9">SRP receptor</shortName>
        <ecNumber evidence="9">3.6.5.4</ecNumber>
    </recommendedName>
</protein>
<keyword evidence="4 9" id="KW-0378">Hydrolase</keyword>
<feature type="binding site" evidence="9">
    <location>
        <begin position="674"/>
        <end position="677"/>
    </location>
    <ligand>
        <name>GTP</name>
        <dbReference type="ChEBI" id="CHEBI:37565"/>
    </ligand>
</feature>
<dbReference type="InterPro" id="IPR013822">
    <property type="entry name" value="Signal_recog_particl_SRP54_hlx"/>
</dbReference>
<gene>
    <name evidence="9 12" type="primary">ftsY</name>
    <name evidence="12" type="ORF">ISF26_15745</name>
</gene>
<sequence>MKWARLAQEKLNQELAEQPAVEPEAPAAFAEAPAAKAPLAPPIEPPSAPAYDWQAVLYGTKPAAPVEPPPPPTATPPVTEAVIPPPPPPAVAPTSPVPEPPQVSPAAFDWQAVLYGTRPIAPVEPPVAEAPPASLEAAPAFESPVVEAPEPPAVEPVVEPLVEEFPSAPVAEEEILPVESAPLTVAEVPVEPLPQAETLPALPVAEEEPAPVVEPPEPELPAAVEISPVFEAETVEVPAAEEPPPVEEEVVPSVEAPPIFPPAAEGAPVEPPPSAPPAEPPPESPASAPLFDWRRILNRNRPVEAPPETPAPAAPEAPAAEAAPPAAEPPAAPPVFDWRRFLNRPRTPETPPVQPPVVPEPPPAPQPVVPPPPPPPAAEQAAAAQPKPRFELDAGFLWSAEVLAAQGRRPEDVTVEEISWLQKLRAGLGRTRRSLVNNVKALAGRGPIGPDELEELEGLLLQADVGITVSERILAALQERVRREALPGDQVLPFLKSQLRKQLELEGDDPTGFAPKRGQLNVWLIVGVNGVGKTTTIGKIAALATRSGYRTLIAAGDTFRAAAVEQLSIWGERSGVTVVANPSPKADPAAVVFDAISAAKARDVELLLVDTAGRLQNKKNLMDELAKVRRIIDKQAIDAHIESLLVLDATTGQNGLQQAKVFGETAGLTGVVITKLDGSAKAGIALAIVEQLQLPIRFVGVGEKIDDLRPFNSYEFVEALLSDYDAA</sequence>
<feature type="domain" description="SRP54-type proteins GTP-binding" evidence="11">
    <location>
        <begin position="695"/>
        <end position="708"/>
    </location>
</feature>
<dbReference type="InterPro" id="IPR003593">
    <property type="entry name" value="AAA+_ATPase"/>
</dbReference>
<keyword evidence="3 9" id="KW-0547">Nucleotide-binding</keyword>
<evidence type="ECO:0000256" key="2">
    <source>
        <dbReference type="ARBA" id="ARBA00022490"/>
    </source>
</evidence>
<evidence type="ECO:0000256" key="4">
    <source>
        <dbReference type="ARBA" id="ARBA00022801"/>
    </source>
</evidence>
<feature type="binding site" evidence="9">
    <location>
        <begin position="610"/>
        <end position="614"/>
    </location>
    <ligand>
        <name>GTP</name>
        <dbReference type="ChEBI" id="CHEBI:37565"/>
    </ligand>
</feature>
<feature type="compositionally biased region" description="Low complexity" evidence="10">
    <location>
        <begin position="251"/>
        <end position="268"/>
    </location>
</feature>
<dbReference type="Gene3D" id="3.40.50.300">
    <property type="entry name" value="P-loop containing nucleotide triphosphate hydrolases"/>
    <property type="match status" value="1"/>
</dbReference>
<dbReference type="SMART" id="SM00382">
    <property type="entry name" value="AAA"/>
    <property type="match status" value="1"/>
</dbReference>
<dbReference type="NCBIfam" id="TIGR00064">
    <property type="entry name" value="ftsY"/>
    <property type="match status" value="1"/>
</dbReference>
<evidence type="ECO:0000256" key="7">
    <source>
        <dbReference type="ARBA" id="ARBA00023170"/>
    </source>
</evidence>
<feature type="region of interest" description="Disordered" evidence="10">
    <location>
        <begin position="61"/>
        <end position="104"/>
    </location>
</feature>
<feature type="compositionally biased region" description="Pro residues" evidence="10">
    <location>
        <begin position="269"/>
        <end position="284"/>
    </location>
</feature>
<comment type="subcellular location">
    <subcellularLocation>
        <location evidence="9">Cell membrane</location>
        <topology evidence="9">Peripheral membrane protein</topology>
        <orientation evidence="9">Cytoplasmic side</orientation>
    </subcellularLocation>
    <subcellularLocation>
        <location evidence="9">Cytoplasm</location>
    </subcellularLocation>
</comment>
<dbReference type="EC" id="3.6.5.4" evidence="9"/>
<feature type="compositionally biased region" description="Low complexity" evidence="10">
    <location>
        <begin position="316"/>
        <end position="325"/>
    </location>
</feature>
<dbReference type="HAMAP" id="MF_00920">
    <property type="entry name" value="FtsY"/>
    <property type="match status" value="1"/>
</dbReference>
<dbReference type="Gene3D" id="1.20.120.140">
    <property type="entry name" value="Signal recognition particle SRP54, nucleotide-binding domain"/>
    <property type="match status" value="1"/>
</dbReference>
<evidence type="ECO:0000256" key="9">
    <source>
        <dbReference type="HAMAP-Rule" id="MF_00920"/>
    </source>
</evidence>
<dbReference type="PANTHER" id="PTHR43134:SF1">
    <property type="entry name" value="SIGNAL RECOGNITION PARTICLE RECEPTOR SUBUNIT ALPHA"/>
    <property type="match status" value="1"/>
</dbReference>
<evidence type="ECO:0000256" key="8">
    <source>
        <dbReference type="ARBA" id="ARBA00048027"/>
    </source>
</evidence>
<feature type="compositionally biased region" description="Low complexity" evidence="10">
    <location>
        <begin position="16"/>
        <end position="38"/>
    </location>
</feature>
<evidence type="ECO:0000256" key="5">
    <source>
        <dbReference type="ARBA" id="ARBA00023134"/>
    </source>
</evidence>
<dbReference type="InterPro" id="IPR000897">
    <property type="entry name" value="SRP54_GTPase_dom"/>
</dbReference>
<feature type="compositionally biased region" description="Pro residues" evidence="10">
    <location>
        <begin position="348"/>
        <end position="377"/>
    </location>
</feature>
<accession>A0ABY3PTR7</accession>
<dbReference type="CDD" id="cd17874">
    <property type="entry name" value="FtsY"/>
    <property type="match status" value="1"/>
</dbReference>
<dbReference type="InterPro" id="IPR036225">
    <property type="entry name" value="SRP/SRP_N"/>
</dbReference>
<feature type="region of interest" description="Disordered" evidence="10">
    <location>
        <begin position="238"/>
        <end position="386"/>
    </location>
</feature>
<evidence type="ECO:0000256" key="3">
    <source>
        <dbReference type="ARBA" id="ARBA00022741"/>
    </source>
</evidence>
<dbReference type="InterPro" id="IPR042101">
    <property type="entry name" value="SRP54_N_sf"/>
</dbReference>
<feature type="region of interest" description="Disordered" evidence="10">
    <location>
        <begin position="14"/>
        <end position="46"/>
    </location>
</feature>
<dbReference type="Proteomes" id="UP001054846">
    <property type="component" value="Chromosome"/>
</dbReference>
<feature type="binding site" evidence="9">
    <location>
        <begin position="527"/>
        <end position="534"/>
    </location>
    <ligand>
        <name>GTP</name>
        <dbReference type="ChEBI" id="CHEBI:37565"/>
    </ligand>
</feature>
<dbReference type="EMBL" id="CP063845">
    <property type="protein sequence ID" value="UFP97017.1"/>
    <property type="molecule type" value="Genomic_DNA"/>
</dbReference>
<evidence type="ECO:0000313" key="12">
    <source>
        <dbReference type="EMBL" id="UFP97017.1"/>
    </source>
</evidence>
<dbReference type="InterPro" id="IPR004390">
    <property type="entry name" value="SR_rcpt_FtsY"/>
</dbReference>
<keyword evidence="2 9" id="KW-0963">Cytoplasm</keyword>
<evidence type="ECO:0000259" key="11">
    <source>
        <dbReference type="PROSITE" id="PS00300"/>
    </source>
</evidence>
<evidence type="ECO:0000256" key="10">
    <source>
        <dbReference type="SAM" id="MobiDB-lite"/>
    </source>
</evidence>
<feature type="compositionally biased region" description="Pro residues" evidence="10">
    <location>
        <begin position="65"/>
        <end position="75"/>
    </location>
</feature>
<feature type="compositionally biased region" description="Pro residues" evidence="10">
    <location>
        <begin position="83"/>
        <end position="103"/>
    </location>
</feature>
<evidence type="ECO:0000313" key="13">
    <source>
        <dbReference type="Proteomes" id="UP001054846"/>
    </source>
</evidence>
<comment type="catalytic activity">
    <reaction evidence="8 9">
        <text>GTP + H2O = GDP + phosphate + H(+)</text>
        <dbReference type="Rhea" id="RHEA:19669"/>
        <dbReference type="ChEBI" id="CHEBI:15377"/>
        <dbReference type="ChEBI" id="CHEBI:15378"/>
        <dbReference type="ChEBI" id="CHEBI:37565"/>
        <dbReference type="ChEBI" id="CHEBI:43474"/>
        <dbReference type="ChEBI" id="CHEBI:58189"/>
        <dbReference type="EC" id="3.6.5.4"/>
    </reaction>
</comment>
<proteinExistence type="inferred from homology"/>
<dbReference type="SMART" id="SM00963">
    <property type="entry name" value="SRP54_N"/>
    <property type="match status" value="1"/>
</dbReference>
<comment type="function">
    <text evidence="9">Involved in targeting and insertion of nascent membrane proteins into the cytoplasmic membrane. Acts as a receptor for the complex formed by the signal recognition particle (SRP) and the ribosome-nascent chain (RNC).</text>
</comment>
<feature type="compositionally biased region" description="Pro residues" evidence="10">
    <location>
        <begin position="304"/>
        <end position="315"/>
    </location>
</feature>
<dbReference type="PROSITE" id="PS00300">
    <property type="entry name" value="SRP54"/>
    <property type="match status" value="1"/>
</dbReference>
<dbReference type="SUPFAM" id="SSF52540">
    <property type="entry name" value="P-loop containing nucleoside triphosphate hydrolases"/>
    <property type="match status" value="1"/>
</dbReference>
<keyword evidence="6 9" id="KW-0472">Membrane</keyword>
<comment type="similarity">
    <text evidence="9">Belongs to the GTP-binding SRP family. FtsY subfamily.</text>
</comment>
<organism evidence="12 13">
    <name type="scientific">Gloeobacter morelensis MG652769</name>
    <dbReference type="NCBI Taxonomy" id="2781736"/>
    <lineage>
        <taxon>Bacteria</taxon>
        <taxon>Bacillati</taxon>
        <taxon>Cyanobacteriota</taxon>
        <taxon>Cyanophyceae</taxon>
        <taxon>Gloeobacterales</taxon>
        <taxon>Gloeobacteraceae</taxon>
        <taxon>Gloeobacter</taxon>
        <taxon>Gloeobacter morelensis</taxon>
    </lineage>
</organism>
<dbReference type="SUPFAM" id="SSF47364">
    <property type="entry name" value="Domain of the SRP/SRP receptor G-proteins"/>
    <property type="match status" value="1"/>
</dbReference>
<evidence type="ECO:0000256" key="6">
    <source>
        <dbReference type="ARBA" id="ARBA00023136"/>
    </source>
</evidence>
<dbReference type="Pfam" id="PF02881">
    <property type="entry name" value="SRP54_N"/>
    <property type="match status" value="1"/>
</dbReference>
<evidence type="ECO:0000256" key="1">
    <source>
        <dbReference type="ARBA" id="ARBA00022475"/>
    </source>
</evidence>
<keyword evidence="1 9" id="KW-1003">Cell membrane</keyword>
<keyword evidence="13" id="KW-1185">Reference proteome</keyword>